<feature type="region of interest" description="Disordered" evidence="1">
    <location>
        <begin position="1"/>
        <end position="24"/>
    </location>
</feature>
<dbReference type="RefSeq" id="WP_344940198.1">
    <property type="nucleotide sequence ID" value="NZ_BAABDC010000001.1"/>
</dbReference>
<keyword evidence="4" id="KW-1185">Reference proteome</keyword>
<gene>
    <name evidence="3" type="ORF">GCM10022399_01820</name>
</gene>
<name>A0ABP7CJJ3_9MICO</name>
<reference evidence="4" key="1">
    <citation type="journal article" date="2019" name="Int. J. Syst. Evol. Microbiol.">
        <title>The Global Catalogue of Microorganisms (GCM) 10K type strain sequencing project: providing services to taxonomists for standard genome sequencing and annotation.</title>
        <authorList>
            <consortium name="The Broad Institute Genomics Platform"/>
            <consortium name="The Broad Institute Genome Sequencing Center for Infectious Disease"/>
            <person name="Wu L."/>
            <person name="Ma J."/>
        </authorList>
    </citation>
    <scope>NUCLEOTIDE SEQUENCE [LARGE SCALE GENOMIC DNA]</scope>
    <source>
        <strain evidence="4">JCM 17125</strain>
    </source>
</reference>
<evidence type="ECO:0000313" key="4">
    <source>
        <dbReference type="Proteomes" id="UP001501468"/>
    </source>
</evidence>
<dbReference type="Proteomes" id="UP001501468">
    <property type="component" value="Unassembled WGS sequence"/>
</dbReference>
<evidence type="ECO:0000256" key="1">
    <source>
        <dbReference type="SAM" id="MobiDB-lite"/>
    </source>
</evidence>
<comment type="caution">
    <text evidence="3">The sequence shown here is derived from an EMBL/GenBank/DDBJ whole genome shotgun (WGS) entry which is preliminary data.</text>
</comment>
<feature type="domain" description="Phosphoserine phosphatase RsbU N-terminal" evidence="2">
    <location>
        <begin position="28"/>
        <end position="106"/>
    </location>
</feature>
<dbReference type="EMBL" id="BAABDC010000001">
    <property type="protein sequence ID" value="GAA3689789.1"/>
    <property type="molecule type" value="Genomic_DNA"/>
</dbReference>
<organism evidence="3 4">
    <name type="scientific">Terrabacter ginsenosidimutans</name>
    <dbReference type="NCBI Taxonomy" id="490575"/>
    <lineage>
        <taxon>Bacteria</taxon>
        <taxon>Bacillati</taxon>
        <taxon>Actinomycetota</taxon>
        <taxon>Actinomycetes</taxon>
        <taxon>Micrococcales</taxon>
        <taxon>Intrasporangiaceae</taxon>
        <taxon>Terrabacter</taxon>
    </lineage>
</organism>
<proteinExistence type="predicted"/>
<dbReference type="Pfam" id="PF08673">
    <property type="entry name" value="RsbU_N"/>
    <property type="match status" value="1"/>
</dbReference>
<dbReference type="InterPro" id="IPR014787">
    <property type="entry name" value="PSer_Pase_RsbU_N"/>
</dbReference>
<accession>A0ABP7CJJ3</accession>
<feature type="compositionally biased region" description="Low complexity" evidence="1">
    <location>
        <begin position="1"/>
        <end position="11"/>
    </location>
</feature>
<dbReference type="InterPro" id="IPR017944">
    <property type="entry name" value="KaiA/RbsU_helical_domain_sf"/>
</dbReference>
<dbReference type="Gene3D" id="1.10.1240.30">
    <property type="entry name" value="KaiA/RbsU domain"/>
    <property type="match status" value="1"/>
</dbReference>
<protein>
    <recommendedName>
        <fullName evidence="2">Phosphoserine phosphatase RsbU N-terminal domain-containing protein</fullName>
    </recommendedName>
</protein>
<evidence type="ECO:0000259" key="2">
    <source>
        <dbReference type="Pfam" id="PF08673"/>
    </source>
</evidence>
<evidence type="ECO:0000313" key="3">
    <source>
        <dbReference type="EMBL" id="GAA3689789.1"/>
    </source>
</evidence>
<sequence length="113" mass="12358">MTGPTAPTGPTGPTGPGSRSPLEDLTQDYRATLLRFLPRRDEAARESAYELGRRAFAAGISLLDVCRMHQELALEVLVDTRPEEYVAVTDVAGELLLEMLGAYDMTHRSVLDP</sequence>